<gene>
    <name evidence="1" type="ORF">L1987_83692</name>
</gene>
<comment type="caution">
    <text evidence="1">The sequence shown here is derived from an EMBL/GenBank/DDBJ whole genome shotgun (WGS) entry which is preliminary data.</text>
</comment>
<reference evidence="2" key="1">
    <citation type="journal article" date="2022" name="Mol. Ecol. Resour.">
        <title>The genomes of chicory, endive, great burdock and yacon provide insights into Asteraceae palaeo-polyploidization history and plant inulin production.</title>
        <authorList>
            <person name="Fan W."/>
            <person name="Wang S."/>
            <person name="Wang H."/>
            <person name="Wang A."/>
            <person name="Jiang F."/>
            <person name="Liu H."/>
            <person name="Zhao H."/>
            <person name="Xu D."/>
            <person name="Zhang Y."/>
        </authorList>
    </citation>
    <scope>NUCLEOTIDE SEQUENCE [LARGE SCALE GENOMIC DNA]</scope>
    <source>
        <strain evidence="2">cv. Yunnan</strain>
    </source>
</reference>
<proteinExistence type="predicted"/>
<evidence type="ECO:0000313" key="2">
    <source>
        <dbReference type="Proteomes" id="UP001056120"/>
    </source>
</evidence>
<reference evidence="1 2" key="2">
    <citation type="journal article" date="2022" name="Mol. Ecol. Resour.">
        <title>The genomes of chicory, endive, great burdock and yacon provide insights into Asteraceae paleo-polyploidization history and plant inulin production.</title>
        <authorList>
            <person name="Fan W."/>
            <person name="Wang S."/>
            <person name="Wang H."/>
            <person name="Wang A."/>
            <person name="Jiang F."/>
            <person name="Liu H."/>
            <person name="Zhao H."/>
            <person name="Xu D."/>
            <person name="Zhang Y."/>
        </authorList>
    </citation>
    <scope>NUCLEOTIDE SEQUENCE [LARGE SCALE GENOMIC DNA]</scope>
    <source>
        <strain evidence="2">cv. Yunnan</strain>
        <tissue evidence="1">Leaves</tissue>
    </source>
</reference>
<organism evidence="1 2">
    <name type="scientific">Smallanthus sonchifolius</name>
    <dbReference type="NCBI Taxonomy" id="185202"/>
    <lineage>
        <taxon>Eukaryota</taxon>
        <taxon>Viridiplantae</taxon>
        <taxon>Streptophyta</taxon>
        <taxon>Embryophyta</taxon>
        <taxon>Tracheophyta</taxon>
        <taxon>Spermatophyta</taxon>
        <taxon>Magnoliopsida</taxon>
        <taxon>eudicotyledons</taxon>
        <taxon>Gunneridae</taxon>
        <taxon>Pentapetalae</taxon>
        <taxon>asterids</taxon>
        <taxon>campanulids</taxon>
        <taxon>Asterales</taxon>
        <taxon>Asteraceae</taxon>
        <taxon>Asteroideae</taxon>
        <taxon>Heliantheae alliance</taxon>
        <taxon>Millerieae</taxon>
        <taxon>Smallanthus</taxon>
    </lineage>
</organism>
<sequence>MRSLLGFHPPRFSEEEAWLPAWLQPSTISNQAVECPSLEEIGRLQQSVNTGENGNLLDDGTCKSLHLFLSEEDNSPKNFPSCSSNHEVQYHLHLSSNEESQYSLNPTLSRSQADKSEFNQALLVQEAEAKVIPEEGEAYIVPSQQKGNLGITGPKSPSFKEQKEVNPKVDARCRKADINDTIELAVAASEALIIYKVLKDELIASSVLEAAIRVKQARLENLGSCSIEESNEVDFDFLSDLDYLTMADAYEDVGLTVTSHGNLSGYGSISHVNDSFASENYISSAKQKCNECGDLEVESDSISPKKDKHIKNVKILLKGSGLESFECVTHKEHVDYESENANLACDVDPVFSCSVDQTNFRATEVGLQREGFSIGDVTSSRTILRSNEREDKMTNLVPDRFQSRWFGGWTWKNEVSVPAVPDNKRVPDLRANETSYLSESAPDMNSCMQRQEKDKTVQNEVSVPAVPDNKRVPDLRANETSYLSESAPDMNSCMQRQDKDKTVSQSQSSVAPQPRCAYDDNGADDVAMDPLCSVVPCSFTSDCVVSKHLVQPNLQVNNSESIGRQVVSLKTYSMLYPTPYLDTRGESSSFLHNQTAKVDAGLTSQSSSFLHNQTAKVDTGLTSQREKVDSIVPRRKRVRFSETAISFPQAKKFQKTRLKDPSVARPRDKTLFQDLKFLLTGFSVKKHKQIKILIQKNGGVVFDDIPSPPTSRSSKIPPLILCPKKQLTTKFLYGCAVNAGILKVTWLFDSIDKGLILPHQKYKVLNDHHASDTPVRSIFYDVAIMLHGKPDFCSKMAKVIKHGGGSVFKTFRWLIKSLDSKKVSVGVIVVEDENGISRQLKQCALEQKVPMMPFSWIINSLYAGRLLPSPQLKLPDNLIHVEMSEEI</sequence>
<name>A0ACB8YC06_9ASTR</name>
<accession>A0ACB8YC06</accession>
<dbReference type="Proteomes" id="UP001056120">
    <property type="component" value="Linkage Group LG28"/>
</dbReference>
<dbReference type="EMBL" id="CM042045">
    <property type="protein sequence ID" value="KAI3683192.1"/>
    <property type="molecule type" value="Genomic_DNA"/>
</dbReference>
<evidence type="ECO:0000313" key="1">
    <source>
        <dbReference type="EMBL" id="KAI3683192.1"/>
    </source>
</evidence>
<keyword evidence="2" id="KW-1185">Reference proteome</keyword>
<protein>
    <submittedName>
        <fullName evidence="1">Uncharacterized protein</fullName>
    </submittedName>
</protein>